<keyword evidence="2" id="KW-1185">Reference proteome</keyword>
<evidence type="ECO:0000313" key="1">
    <source>
        <dbReference type="EMBL" id="KAI6080968.1"/>
    </source>
</evidence>
<evidence type="ECO:0000313" key="2">
    <source>
        <dbReference type="Proteomes" id="UP001497680"/>
    </source>
</evidence>
<comment type="caution">
    <text evidence="1">The sequence shown here is derived from an EMBL/GenBank/DDBJ whole genome shotgun (WGS) entry which is preliminary data.</text>
</comment>
<organism evidence="1 2">
    <name type="scientific">Hypoxylon rubiginosum</name>
    <dbReference type="NCBI Taxonomy" id="110542"/>
    <lineage>
        <taxon>Eukaryota</taxon>
        <taxon>Fungi</taxon>
        <taxon>Dikarya</taxon>
        <taxon>Ascomycota</taxon>
        <taxon>Pezizomycotina</taxon>
        <taxon>Sordariomycetes</taxon>
        <taxon>Xylariomycetidae</taxon>
        <taxon>Xylariales</taxon>
        <taxon>Hypoxylaceae</taxon>
        <taxon>Hypoxylon</taxon>
    </lineage>
</organism>
<gene>
    <name evidence="1" type="ORF">F4821DRAFT_273471</name>
</gene>
<sequence>MPQPQETCKEPGNVSLRLKFLRNTPKTGKAGPVLLSFDELPEWHQDNEYIRHGYRPISGSAQVSFRSWSYLHNESVNIFSHLIPGIAFLLGEWYIQQYLASRYSQITAADYVIFTLFLLTAVICLGLSTTYHTLINHSNKIEKLWLRFDLIGIIVLTLGDFISGIYMIFWCEPLQRKIYWSMIGGLGALNILIMIHPRFQGRKFRVFRALTFVATGATGFAPLIHGIKIFGWSQMVKQSGLPYYLVEGGFLLLGTLFYATKFPESRYPGKFDIWGSSHQLFHIMVVLATVSQLVGILQAFNYNYFHRTCSSL</sequence>
<accession>A0ACC0CKI4</accession>
<dbReference type="Proteomes" id="UP001497680">
    <property type="component" value="Unassembled WGS sequence"/>
</dbReference>
<protein>
    <submittedName>
        <fullName evidence="1">MPR-like GPCR protein</fullName>
    </submittedName>
</protein>
<dbReference type="EMBL" id="MU394413">
    <property type="protein sequence ID" value="KAI6080968.1"/>
    <property type="molecule type" value="Genomic_DNA"/>
</dbReference>
<name>A0ACC0CKI4_9PEZI</name>
<reference evidence="1 2" key="1">
    <citation type="journal article" date="2022" name="New Phytol.">
        <title>Ecological generalism drives hyperdiversity of secondary metabolite gene clusters in xylarialean endophytes.</title>
        <authorList>
            <person name="Franco M.E.E."/>
            <person name="Wisecaver J.H."/>
            <person name="Arnold A.E."/>
            <person name="Ju Y.M."/>
            <person name="Slot J.C."/>
            <person name="Ahrendt S."/>
            <person name="Moore L.P."/>
            <person name="Eastman K.E."/>
            <person name="Scott K."/>
            <person name="Konkel Z."/>
            <person name="Mondo S.J."/>
            <person name="Kuo A."/>
            <person name="Hayes R.D."/>
            <person name="Haridas S."/>
            <person name="Andreopoulos B."/>
            <person name="Riley R."/>
            <person name="LaButti K."/>
            <person name="Pangilinan J."/>
            <person name="Lipzen A."/>
            <person name="Amirebrahimi M."/>
            <person name="Yan J."/>
            <person name="Adam C."/>
            <person name="Keymanesh K."/>
            <person name="Ng V."/>
            <person name="Louie K."/>
            <person name="Northen T."/>
            <person name="Drula E."/>
            <person name="Henrissat B."/>
            <person name="Hsieh H.M."/>
            <person name="Youens-Clark K."/>
            <person name="Lutzoni F."/>
            <person name="Miadlikowska J."/>
            <person name="Eastwood D.C."/>
            <person name="Hamelin R.C."/>
            <person name="Grigoriev I.V."/>
            <person name="U'Ren J.M."/>
        </authorList>
    </citation>
    <scope>NUCLEOTIDE SEQUENCE [LARGE SCALE GENOMIC DNA]</scope>
    <source>
        <strain evidence="1 2">ER1909</strain>
    </source>
</reference>
<proteinExistence type="predicted"/>